<comment type="catalytic activity">
    <reaction evidence="12 14">
        <text>hydrolysis of (1-&gt;4)-alpha-D-glucosidic linkage in 4-alpha-D-[(1-&gt;4)-alpha-D-glucanosyl]n trehalose to yield trehalose and (1-&gt;4)-alpha-D-glucan.</text>
        <dbReference type="EC" id="3.2.1.141"/>
    </reaction>
</comment>
<evidence type="ECO:0000256" key="4">
    <source>
        <dbReference type="ARBA" id="ARBA00012268"/>
    </source>
</evidence>
<keyword evidence="8" id="KW-0119">Carbohydrate metabolism</keyword>
<proteinExistence type="inferred from homology"/>
<dbReference type="Proteomes" id="UP000779809">
    <property type="component" value="Unassembled WGS sequence"/>
</dbReference>
<dbReference type="CDD" id="cd11325">
    <property type="entry name" value="AmyAc_GTHase"/>
    <property type="match status" value="1"/>
</dbReference>
<dbReference type="Pfam" id="PF00128">
    <property type="entry name" value="Alpha-amylase"/>
    <property type="match status" value="1"/>
</dbReference>
<dbReference type="InterPro" id="IPR014756">
    <property type="entry name" value="Ig_E-set"/>
</dbReference>
<feature type="active site" description="Nucleophile" evidence="15">
    <location>
        <position position="277"/>
    </location>
</feature>
<dbReference type="PIRSF" id="PIRSF006337">
    <property type="entry name" value="Trehalose_TreZ"/>
    <property type="match status" value="1"/>
</dbReference>
<dbReference type="PANTHER" id="PTHR43651">
    <property type="entry name" value="1,4-ALPHA-GLUCAN-BRANCHING ENZYME"/>
    <property type="match status" value="1"/>
</dbReference>
<protein>
    <recommendedName>
        <fullName evidence="5 13">Malto-oligosyltrehalose trehalohydrolase</fullName>
        <shortName evidence="14">MTHase</shortName>
        <ecNumber evidence="4 13">3.2.1.141</ecNumber>
    </recommendedName>
    <alternativeName>
        <fullName evidence="11 14">4-alpha-D-((1-&gt;4)-alpha-D-glucano)trehalose trehalohydrolase</fullName>
    </alternativeName>
    <alternativeName>
        <fullName evidence="10 14">Maltooligosyl trehalose trehalohydrolase</fullName>
    </alternativeName>
</protein>
<dbReference type="SMART" id="SM00642">
    <property type="entry name" value="Aamy"/>
    <property type="match status" value="1"/>
</dbReference>
<evidence type="ECO:0000259" key="19">
    <source>
        <dbReference type="SMART" id="SM00642"/>
    </source>
</evidence>
<name>A0A932A959_9BACT</name>
<organism evidence="20 21">
    <name type="scientific">Candidatus Korobacter versatilis</name>
    <dbReference type="NCBI Taxonomy" id="658062"/>
    <lineage>
        <taxon>Bacteria</taxon>
        <taxon>Pseudomonadati</taxon>
        <taxon>Acidobacteriota</taxon>
        <taxon>Terriglobia</taxon>
        <taxon>Terriglobales</taxon>
        <taxon>Candidatus Korobacteraceae</taxon>
        <taxon>Candidatus Korobacter</taxon>
    </lineage>
</organism>
<evidence type="ECO:0000256" key="10">
    <source>
        <dbReference type="ARBA" id="ARBA00032057"/>
    </source>
</evidence>
<evidence type="ECO:0000256" key="9">
    <source>
        <dbReference type="ARBA" id="ARBA00023295"/>
    </source>
</evidence>
<dbReference type="InterPro" id="IPR012768">
    <property type="entry name" value="Trehalose_TreZ"/>
</dbReference>
<evidence type="ECO:0000256" key="8">
    <source>
        <dbReference type="ARBA" id="ARBA00023277"/>
    </source>
</evidence>
<accession>A0A932A959</accession>
<evidence type="ECO:0000256" key="17">
    <source>
        <dbReference type="PIRSR" id="PIRSR006337-3"/>
    </source>
</evidence>
<feature type="domain" description="Glycosyl hydrolase family 13 catalytic" evidence="19">
    <location>
        <begin position="131"/>
        <end position="492"/>
    </location>
</feature>
<evidence type="ECO:0000256" key="7">
    <source>
        <dbReference type="ARBA" id="ARBA00022801"/>
    </source>
</evidence>
<evidence type="ECO:0000256" key="2">
    <source>
        <dbReference type="ARBA" id="ARBA00005199"/>
    </source>
</evidence>
<dbReference type="Gene3D" id="2.60.40.10">
    <property type="entry name" value="Immunoglobulins"/>
    <property type="match status" value="1"/>
</dbReference>
<feature type="coiled-coil region" evidence="18">
    <location>
        <begin position="291"/>
        <end position="318"/>
    </location>
</feature>
<comment type="similarity">
    <text evidence="3 14">Belongs to the glycosyl hydrolase 13 family.</text>
</comment>
<evidence type="ECO:0000256" key="14">
    <source>
        <dbReference type="PIRNR" id="PIRNR006337"/>
    </source>
</evidence>
<evidence type="ECO:0000256" key="12">
    <source>
        <dbReference type="ARBA" id="ARBA00034013"/>
    </source>
</evidence>
<reference evidence="20" key="1">
    <citation type="submission" date="2020-07" db="EMBL/GenBank/DDBJ databases">
        <title>Huge and variable diversity of episymbiotic CPR bacteria and DPANN archaea in groundwater ecosystems.</title>
        <authorList>
            <person name="He C.Y."/>
            <person name="Keren R."/>
            <person name="Whittaker M."/>
            <person name="Farag I.F."/>
            <person name="Doudna J."/>
            <person name="Cate J.H.D."/>
            <person name="Banfield J.F."/>
        </authorList>
    </citation>
    <scope>NUCLEOTIDE SEQUENCE</scope>
    <source>
        <strain evidence="20">NC_groundwater_580_Pr5_B-0.1um_64_19</strain>
    </source>
</reference>
<feature type="site" description="Transition state stabilizer" evidence="17">
    <location>
        <position position="408"/>
    </location>
</feature>
<evidence type="ECO:0000256" key="13">
    <source>
        <dbReference type="NCBIfam" id="TIGR02402"/>
    </source>
</evidence>
<dbReference type="AlphaFoldDB" id="A0A932A959"/>
<evidence type="ECO:0000256" key="1">
    <source>
        <dbReference type="ARBA" id="ARBA00004496"/>
    </source>
</evidence>
<dbReference type="Gene3D" id="3.20.20.80">
    <property type="entry name" value="Glycosidases"/>
    <property type="match status" value="1"/>
</dbReference>
<dbReference type="InterPro" id="IPR017853">
    <property type="entry name" value="GH"/>
</dbReference>
<dbReference type="EC" id="3.2.1.141" evidence="4 13"/>
<evidence type="ECO:0000313" key="20">
    <source>
        <dbReference type="EMBL" id="MBI2678983.1"/>
    </source>
</evidence>
<dbReference type="Gene3D" id="1.10.10.760">
    <property type="entry name" value="E-set domains of sugar-utilizing enzymes"/>
    <property type="match status" value="1"/>
</dbReference>
<dbReference type="GO" id="GO:0005992">
    <property type="term" value="P:trehalose biosynthetic process"/>
    <property type="evidence" value="ECO:0007669"/>
    <property type="project" value="UniProtKB-UniRule"/>
</dbReference>
<feature type="binding site" evidence="16">
    <location>
        <begin position="407"/>
        <end position="412"/>
    </location>
    <ligand>
        <name>substrate</name>
    </ligand>
</feature>
<evidence type="ECO:0000256" key="18">
    <source>
        <dbReference type="SAM" id="Coils"/>
    </source>
</evidence>
<comment type="caution">
    <text evidence="20">The sequence shown here is derived from an EMBL/GenBank/DDBJ whole genome shotgun (WGS) entry which is preliminary data.</text>
</comment>
<evidence type="ECO:0000256" key="3">
    <source>
        <dbReference type="ARBA" id="ARBA00008061"/>
    </source>
</evidence>
<dbReference type="Pfam" id="PF02922">
    <property type="entry name" value="CBM_48"/>
    <property type="match status" value="1"/>
</dbReference>
<evidence type="ECO:0000313" key="21">
    <source>
        <dbReference type="Proteomes" id="UP000779809"/>
    </source>
</evidence>
<dbReference type="InterPro" id="IPR044901">
    <property type="entry name" value="Trehalose_TreZ_E-set_sf"/>
</dbReference>
<feature type="active site" description="Proton donor" evidence="15">
    <location>
        <position position="314"/>
    </location>
</feature>
<keyword evidence="6" id="KW-0963">Cytoplasm</keyword>
<sequence>MPTVASPVMMTTMRYGANPREDGRAEFRVWAPNAKRVRLRLAGKPEVEMRRESDGSFSVEAAARPGDRYLYVVVDENGGENKPVPDPVSRLLPEGVHGATEIVDPNAFRWSDASREPAWRGLALREYVLYELHVGTFTREGTFDAVIPRLAELKALGVTAIELMPVAAFPGTRGWGYDGVSPYAVQASYGGPDGLKRLVDAAHATGLAVIQDVVYNHLGPEGNYLRMFGPYFTSKYETPWGEAVNYDGAGSDGVRRYFLENAAYWVREYHMDGLRLDAVHTIHDRSLQPVLAELTADIDALEQELKRTILVIAESDANDALLVRPRAQGGYGLDAVWSDDFHHAVHALFTGERRGYYQDFGRPEQIAQALNEGFVYQGEHFKYWGRPRGTKPAGMCGEQHVINLQNHDQVGNRAHGERLTVLIPRGARKVAAALLLLAPETPLLFMGQEYDEQNPFLFFTSFGDPALKQAVGEGRRKEFAQFGFADTPDPEDPQTFERSKLSWQPGTEMWQWHQRLLELRREYVMPAERKCNTRVEGGVLTMRVGGLLVQAGLQPGAKVRPSDGRVLVESDEDGYQVKIFATDSTDQHG</sequence>
<dbReference type="GO" id="GO:0033942">
    <property type="term" value="F:4-alpha-D-(1-&gt;4)-alpha-D-glucanotrehalose trehalohydrolase activity"/>
    <property type="evidence" value="ECO:0007669"/>
    <property type="project" value="UniProtKB-EC"/>
</dbReference>
<dbReference type="InterPro" id="IPR004193">
    <property type="entry name" value="Glyco_hydro_13_N"/>
</dbReference>
<evidence type="ECO:0000256" key="11">
    <source>
        <dbReference type="ARBA" id="ARBA00033284"/>
    </source>
</evidence>
<keyword evidence="7 14" id="KW-0378">Hydrolase</keyword>
<evidence type="ECO:0000256" key="6">
    <source>
        <dbReference type="ARBA" id="ARBA00022490"/>
    </source>
</evidence>
<evidence type="ECO:0000256" key="15">
    <source>
        <dbReference type="PIRSR" id="PIRSR006337-1"/>
    </source>
</evidence>
<keyword evidence="18" id="KW-0175">Coiled coil</keyword>
<gene>
    <name evidence="20" type="primary">treZ</name>
    <name evidence="20" type="ORF">HYX28_09400</name>
</gene>
<dbReference type="InterPro" id="IPR006047">
    <property type="entry name" value="GH13_cat_dom"/>
</dbReference>
<dbReference type="SUPFAM" id="SSF51445">
    <property type="entry name" value="(Trans)glycosidases"/>
    <property type="match status" value="1"/>
</dbReference>
<keyword evidence="9 14" id="KW-0326">Glycosidase</keyword>
<feature type="binding site" evidence="16">
    <location>
        <begin position="275"/>
        <end position="280"/>
    </location>
    <ligand>
        <name>substrate</name>
    </ligand>
</feature>
<feature type="binding site" evidence="16">
    <location>
        <begin position="339"/>
        <end position="343"/>
    </location>
    <ligand>
        <name>substrate</name>
    </ligand>
</feature>
<comment type="pathway">
    <text evidence="2 14">Glycan biosynthesis; trehalose biosynthesis.</text>
</comment>
<dbReference type="EMBL" id="JACPNR010000011">
    <property type="protein sequence ID" value="MBI2678983.1"/>
    <property type="molecule type" value="Genomic_DNA"/>
</dbReference>
<comment type="subcellular location">
    <subcellularLocation>
        <location evidence="1 15">Cytoplasm</location>
    </subcellularLocation>
</comment>
<dbReference type="CDD" id="cd02853">
    <property type="entry name" value="E_set_MTHase_like_N"/>
    <property type="match status" value="1"/>
</dbReference>
<dbReference type="SUPFAM" id="SSF81296">
    <property type="entry name" value="E set domains"/>
    <property type="match status" value="1"/>
</dbReference>
<evidence type="ECO:0000256" key="16">
    <source>
        <dbReference type="PIRSR" id="PIRSR006337-2"/>
    </source>
</evidence>
<dbReference type="NCBIfam" id="TIGR02402">
    <property type="entry name" value="trehalose_TreZ"/>
    <property type="match status" value="1"/>
</dbReference>
<evidence type="ECO:0000256" key="5">
    <source>
        <dbReference type="ARBA" id="ARBA00015938"/>
    </source>
</evidence>
<dbReference type="GO" id="GO:0005737">
    <property type="term" value="C:cytoplasm"/>
    <property type="evidence" value="ECO:0007669"/>
    <property type="project" value="UniProtKB-SubCell"/>
</dbReference>
<dbReference type="InterPro" id="IPR013783">
    <property type="entry name" value="Ig-like_fold"/>
</dbReference>
<dbReference type="PANTHER" id="PTHR43651:SF11">
    <property type="entry name" value="MALTO-OLIGOSYLTREHALOSE TREHALOHYDROLASE"/>
    <property type="match status" value="1"/>
</dbReference>